<feature type="compositionally biased region" description="Acidic residues" evidence="1">
    <location>
        <begin position="107"/>
        <end position="127"/>
    </location>
</feature>
<dbReference type="SUPFAM" id="SSF56112">
    <property type="entry name" value="Protein kinase-like (PK-like)"/>
    <property type="match status" value="1"/>
</dbReference>
<dbReference type="SMART" id="SM00248">
    <property type="entry name" value="ANK"/>
    <property type="match status" value="7"/>
</dbReference>
<proteinExistence type="predicted"/>
<dbReference type="SUPFAM" id="SSF48403">
    <property type="entry name" value="Ankyrin repeat"/>
    <property type="match status" value="1"/>
</dbReference>
<dbReference type="InterPro" id="IPR000719">
    <property type="entry name" value="Prot_kinase_dom"/>
</dbReference>
<gene>
    <name evidence="3" type="ORF">QTG54_002483</name>
</gene>
<evidence type="ECO:0000259" key="2">
    <source>
        <dbReference type="PROSITE" id="PS50011"/>
    </source>
</evidence>
<name>A0AAD8YKE1_9STRA</name>
<dbReference type="EC" id="2.7.11.-" evidence="3"/>
<dbReference type="GO" id="GO:0044773">
    <property type="term" value="P:mitotic DNA damage checkpoint signaling"/>
    <property type="evidence" value="ECO:0007669"/>
    <property type="project" value="TreeGrafter"/>
</dbReference>
<dbReference type="InterPro" id="IPR036770">
    <property type="entry name" value="Ankyrin_rpt-contain_sf"/>
</dbReference>
<evidence type="ECO:0000256" key="1">
    <source>
        <dbReference type="SAM" id="MobiDB-lite"/>
    </source>
</evidence>
<dbReference type="SMART" id="SM00220">
    <property type="entry name" value="S_TKc"/>
    <property type="match status" value="1"/>
</dbReference>
<feature type="compositionally biased region" description="Basic and acidic residues" evidence="1">
    <location>
        <begin position="1628"/>
        <end position="1674"/>
    </location>
</feature>
<protein>
    <submittedName>
        <fullName evidence="3">Serine/threonine-protein kinase</fullName>
        <ecNumber evidence="3">2.7.11.-</ecNumber>
    </submittedName>
</protein>
<dbReference type="Gene3D" id="1.10.510.10">
    <property type="entry name" value="Transferase(Phosphotransferase) domain 1"/>
    <property type="match status" value="1"/>
</dbReference>
<dbReference type="Pfam" id="PF00069">
    <property type="entry name" value="Pkinase"/>
    <property type="match status" value="1"/>
</dbReference>
<dbReference type="PANTHER" id="PTHR44167:SF18">
    <property type="entry name" value="PROTEIN KINASE DOMAIN-CONTAINING PROTEIN"/>
    <property type="match status" value="1"/>
</dbReference>
<dbReference type="Proteomes" id="UP001224775">
    <property type="component" value="Unassembled WGS sequence"/>
</dbReference>
<dbReference type="Gene3D" id="1.25.40.20">
    <property type="entry name" value="Ankyrin repeat-containing domain"/>
    <property type="match status" value="2"/>
</dbReference>
<feature type="domain" description="Protein kinase" evidence="2">
    <location>
        <begin position="961"/>
        <end position="1300"/>
    </location>
</feature>
<dbReference type="PROSITE" id="PS50011">
    <property type="entry name" value="PROTEIN_KINASE_DOM"/>
    <property type="match status" value="1"/>
</dbReference>
<dbReference type="InterPro" id="IPR002110">
    <property type="entry name" value="Ankyrin_rpt"/>
</dbReference>
<sequence length="1692" mass="187301">MTEEPQTQINQGEIEVADNSEFDFDFDPDDEDLSLRSESDAAPTKRSFMWMWYVVAQAQASVKESSGSKSGKSKCSKRSYARRLKDADFEDDEVVSNTDIVDRELDSFNDDDCEDSDSNSNAEEPDGDAVRAKYEGTVALGNLDCGSEEEEEECVQSVQNALKAALEEVICRDLTDPLVSPCWVVVDPTPEVEVAVEGVTDEAGRRRLDLQSLWTFIASMTIAGPSDTEDNMDSTIASASAAISDVAVALAEAVGGNIEVILVAVAQVFEVLAVELSPDPYDWAAVIPDVTGYQLVGEGYCTSSLEEYYNAVQYTASSVLACVTKCKGSVCFAENSWTLAGVELEYPDCYCLINGGYESGDSCTDPDANFDDLGPGTGQPWFSGPDGQDDVVKAKLKLFVCVCKKIDEQDDVLKLDTYQFEEVEARKPPSSREKLFELLSKGEPNAEDVQALIDKDASAVKEKKDGLLPLHTAVLNNASVEVLHVLLKADPSATNEMGTFKDGVMLPLHFVLCSVDVYPKGVEARITGEGKLPLSLSLDYGASDDVVLAVLAAYPNAAEDCGTNDDISLLPLLTAIRKKRSLDIVKELLKVYPKGAETRLPEGELPLSLAITTRGISDDVVLAVLEAYPDAVKDTVSNDSSTLPLHLAILKKRSHDVINALIDVYPEGAAVRMKRQREEKLPLSYALTSGVSDDVVLAILSAYPDAAKEKSAYYYGLVMLPLHFAIRERRSHEMVKALLDAYPGAVKEITPTKQLPLYYAINMKASEEIIMLLANAYPQAAKQRMEDGRLPIEACAVNKASEDLMLALLKLDMPVSIEDGTTVEHCGSWNACVDCNTEVATGAVRRILSETEGGYGKHIHALADACDDVGRSALALASSGPRAAIYEYLLFSGQYRLQAGAPEHRTATSVVLRAQDLRKQSDYGVIFDNWVRDNNGKIDRQDVATNANSIGLDPDLFLVSSEEDDSISKEDFVGICKRQLGDGPREVAIKLMQNKDQWERECNARTEYNLNPKYVVSALSNVPSDTEIAHAVERGDDGLDTIVTKFLGGSKPGIYAIVMIAADRNLHEIFHQEQPEIDAVRVMLRQVFEAVKHLHEKNLMHGDLKMPNIVRFRIDNQLRLIDFDASARIVPMGREEESIAGAKFSSAILPPEMIERIETEEQLEEFNKYWEGEHDKDLVAKFAPKLYHGQDGIMKARYAVKSFHTGKDGKPVDKRLPYELVRASASIDAWALGVLVFTLLTGEHSSLPHVMMTVLQPEVLSELFKKIDDNAARDLVQQLLQRDPAKRPTITSLLYKHPFFHPERDDEEMKGFVQQMNARLEDIDNTLHSQAKQLEIMNANNLVMKKLSDESKSELFHTRHELLKSIFEATGVKTPTTFIILNYKLPPKASDEKVKKILDLVAAEDGSDVSVDLPDDLQEYRDQVEAGIKWSKRIKSINSKVAAGEVGTAFEIIKEGIKDLISGNEMYLYLIDELTGEPIRADGWPITITGPLEIVPKLFPLMQVGMRAMFFCDGKVGLARMFGFPAKRVPIAWLEGAQESVELLNEECSVEQLWHRACTSRGRYRGSSLRTFVDFLNKNDPGLSKNEHGDFAGLHHIGDPEDGTALWTTLTDPVDIENALKERAKQRREKEKLEHNEHNIQKTVKEQRKLNEHNIQKKVKENTDSSAAAKHDDPDAATDNNCCTKLMMLFGY</sequence>
<comment type="caution">
    <text evidence="3">The sequence shown here is derived from an EMBL/GenBank/DDBJ whole genome shotgun (WGS) entry which is preliminary data.</text>
</comment>
<organism evidence="3 4">
    <name type="scientific">Skeletonema marinoi</name>
    <dbReference type="NCBI Taxonomy" id="267567"/>
    <lineage>
        <taxon>Eukaryota</taxon>
        <taxon>Sar</taxon>
        <taxon>Stramenopiles</taxon>
        <taxon>Ochrophyta</taxon>
        <taxon>Bacillariophyta</taxon>
        <taxon>Coscinodiscophyceae</taxon>
        <taxon>Thalassiosirophycidae</taxon>
        <taxon>Thalassiosirales</taxon>
        <taxon>Skeletonemataceae</taxon>
        <taxon>Skeletonema</taxon>
        <taxon>Skeletonema marinoi-dohrnii complex</taxon>
    </lineage>
</organism>
<dbReference type="EMBL" id="JATAAI010000003">
    <property type="protein sequence ID" value="KAK1747139.1"/>
    <property type="molecule type" value="Genomic_DNA"/>
</dbReference>
<evidence type="ECO:0000313" key="3">
    <source>
        <dbReference type="EMBL" id="KAK1747139.1"/>
    </source>
</evidence>
<keyword evidence="3" id="KW-0808">Transferase</keyword>
<feature type="compositionally biased region" description="Acidic residues" evidence="1">
    <location>
        <begin position="15"/>
        <end position="32"/>
    </location>
</feature>
<dbReference type="GO" id="GO:0005634">
    <property type="term" value="C:nucleus"/>
    <property type="evidence" value="ECO:0007669"/>
    <property type="project" value="TreeGrafter"/>
</dbReference>
<feature type="compositionally biased region" description="Polar residues" evidence="1">
    <location>
        <begin position="1"/>
        <end position="11"/>
    </location>
</feature>
<accession>A0AAD8YKE1</accession>
<feature type="region of interest" description="Disordered" evidence="1">
    <location>
        <begin position="1628"/>
        <end position="1680"/>
    </location>
</feature>
<feature type="region of interest" description="Disordered" evidence="1">
    <location>
        <begin position="1"/>
        <end position="41"/>
    </location>
</feature>
<feature type="region of interest" description="Disordered" evidence="1">
    <location>
        <begin position="100"/>
        <end position="130"/>
    </location>
</feature>
<keyword evidence="3" id="KW-0418">Kinase</keyword>
<keyword evidence="4" id="KW-1185">Reference proteome</keyword>
<dbReference type="InterPro" id="IPR011009">
    <property type="entry name" value="Kinase-like_dom_sf"/>
</dbReference>
<dbReference type="GO" id="GO:0005524">
    <property type="term" value="F:ATP binding"/>
    <property type="evidence" value="ECO:0007669"/>
    <property type="project" value="InterPro"/>
</dbReference>
<evidence type="ECO:0000313" key="4">
    <source>
        <dbReference type="Proteomes" id="UP001224775"/>
    </source>
</evidence>
<dbReference type="GO" id="GO:0004674">
    <property type="term" value="F:protein serine/threonine kinase activity"/>
    <property type="evidence" value="ECO:0007669"/>
    <property type="project" value="TreeGrafter"/>
</dbReference>
<dbReference type="GO" id="GO:0005737">
    <property type="term" value="C:cytoplasm"/>
    <property type="evidence" value="ECO:0007669"/>
    <property type="project" value="TreeGrafter"/>
</dbReference>
<dbReference type="PANTHER" id="PTHR44167">
    <property type="entry name" value="OVARIAN-SPECIFIC SERINE/THREONINE-PROTEIN KINASE LOK-RELATED"/>
    <property type="match status" value="1"/>
</dbReference>
<reference evidence="3" key="1">
    <citation type="submission" date="2023-06" db="EMBL/GenBank/DDBJ databases">
        <title>Survivors Of The Sea: Transcriptome response of Skeletonema marinoi to long-term dormancy.</title>
        <authorList>
            <person name="Pinder M.I.M."/>
            <person name="Kourtchenko O."/>
            <person name="Robertson E.K."/>
            <person name="Larsson T."/>
            <person name="Maumus F."/>
            <person name="Osuna-Cruz C.M."/>
            <person name="Vancaester E."/>
            <person name="Stenow R."/>
            <person name="Vandepoele K."/>
            <person name="Ploug H."/>
            <person name="Bruchert V."/>
            <person name="Godhe A."/>
            <person name="Topel M."/>
        </authorList>
    </citation>
    <scope>NUCLEOTIDE SEQUENCE</scope>
    <source>
        <strain evidence="3">R05AC</strain>
    </source>
</reference>